<proteinExistence type="predicted"/>
<dbReference type="OrthoDB" id="3162605at2759"/>
<keyword evidence="1" id="KW-0732">Signal</keyword>
<sequence length="201" mass="21902">MKFAIILGWAAAVLASPLPTPPGIPSSSTARTLLNGLAVAEPGSGDGYDRDAFPHWETISGRCNTRLFVLKRDGANVRTDNACKSTAGSWKSPYDGATWDDPSDLDIDHMVPLKNAWISGASSWTLEKRTSFANDITRPQLWAVTNSVNRSKSDSSPDEWQPPLASFHCTYAKSWVKVKSYYKLTVTDAEKSALSGMLDTC</sequence>
<dbReference type="Proteomes" id="UP000054481">
    <property type="component" value="Unassembled WGS sequence"/>
</dbReference>
<protein>
    <recommendedName>
        <fullName evidence="2">GmrSD restriction endonucleases C-terminal domain-containing protein</fullName>
    </recommendedName>
</protein>
<accession>A0A0F7ZME9</accession>
<dbReference type="AlphaFoldDB" id="A0A0F7ZME9"/>
<dbReference type="PANTHER" id="PTHR24094:SF15">
    <property type="entry name" value="AMP-DEPENDENT SYNTHETASE_LIGASE DOMAIN-CONTAINING PROTEIN-RELATED"/>
    <property type="match status" value="1"/>
</dbReference>
<evidence type="ECO:0000256" key="1">
    <source>
        <dbReference type="SAM" id="SignalP"/>
    </source>
</evidence>
<dbReference type="InterPro" id="IPR011089">
    <property type="entry name" value="GmrSD_C"/>
</dbReference>
<dbReference type="EMBL" id="KQ030508">
    <property type="protein sequence ID" value="KJZ77181.1"/>
    <property type="molecule type" value="Genomic_DNA"/>
</dbReference>
<evidence type="ECO:0000313" key="3">
    <source>
        <dbReference type="EMBL" id="KJZ77181.1"/>
    </source>
</evidence>
<dbReference type="PANTHER" id="PTHR24094">
    <property type="entry name" value="SECRETED PROTEIN"/>
    <property type="match status" value="1"/>
</dbReference>
<gene>
    <name evidence="3" type="ORF">HIM_03502</name>
</gene>
<name>A0A0F7ZME9_9HYPO</name>
<feature type="domain" description="GmrSD restriction endonucleases C-terminal" evidence="2">
    <location>
        <begin position="92"/>
        <end position="195"/>
    </location>
</feature>
<keyword evidence="4" id="KW-1185">Reference proteome</keyword>
<feature type="chain" id="PRO_5012384599" description="GmrSD restriction endonucleases C-terminal domain-containing protein" evidence="1">
    <location>
        <begin position="16"/>
        <end position="201"/>
    </location>
</feature>
<evidence type="ECO:0000313" key="4">
    <source>
        <dbReference type="Proteomes" id="UP000054481"/>
    </source>
</evidence>
<reference evidence="3 4" key="1">
    <citation type="journal article" date="2014" name="Genome Biol. Evol.">
        <title>Comparative genomics and transcriptomics analyses reveal divergent lifestyle features of nematode endoparasitic fungus Hirsutella minnesotensis.</title>
        <authorList>
            <person name="Lai Y."/>
            <person name="Liu K."/>
            <person name="Zhang X."/>
            <person name="Zhang X."/>
            <person name="Li K."/>
            <person name="Wang N."/>
            <person name="Shu C."/>
            <person name="Wu Y."/>
            <person name="Wang C."/>
            <person name="Bushley K.E."/>
            <person name="Xiang M."/>
            <person name="Liu X."/>
        </authorList>
    </citation>
    <scope>NUCLEOTIDE SEQUENCE [LARGE SCALE GENOMIC DNA]</scope>
    <source>
        <strain evidence="3 4">3608</strain>
    </source>
</reference>
<organism evidence="3 4">
    <name type="scientific">Hirsutella minnesotensis 3608</name>
    <dbReference type="NCBI Taxonomy" id="1043627"/>
    <lineage>
        <taxon>Eukaryota</taxon>
        <taxon>Fungi</taxon>
        <taxon>Dikarya</taxon>
        <taxon>Ascomycota</taxon>
        <taxon>Pezizomycotina</taxon>
        <taxon>Sordariomycetes</taxon>
        <taxon>Hypocreomycetidae</taxon>
        <taxon>Hypocreales</taxon>
        <taxon>Ophiocordycipitaceae</taxon>
        <taxon>Hirsutella</taxon>
    </lineage>
</organism>
<dbReference type="Pfam" id="PF07510">
    <property type="entry name" value="GmrSD_C"/>
    <property type="match status" value="1"/>
</dbReference>
<feature type="signal peptide" evidence="1">
    <location>
        <begin position="1"/>
        <end position="15"/>
    </location>
</feature>
<evidence type="ECO:0000259" key="2">
    <source>
        <dbReference type="Pfam" id="PF07510"/>
    </source>
</evidence>